<gene>
    <name evidence="2" type="ORF">DB32_002834</name>
</gene>
<evidence type="ECO:0000313" key="2">
    <source>
        <dbReference type="EMBL" id="AKF05685.1"/>
    </source>
</evidence>
<dbReference type="InterPro" id="IPR007404">
    <property type="entry name" value="YdjM-like"/>
</dbReference>
<evidence type="ECO:0000256" key="1">
    <source>
        <dbReference type="SAM" id="Phobius"/>
    </source>
</evidence>
<feature type="transmembrane region" description="Helical" evidence="1">
    <location>
        <begin position="220"/>
        <end position="238"/>
    </location>
</feature>
<dbReference type="Proteomes" id="UP000034883">
    <property type="component" value="Chromosome"/>
</dbReference>
<dbReference type="Pfam" id="PF04307">
    <property type="entry name" value="YdjM"/>
    <property type="match status" value="1"/>
</dbReference>
<reference evidence="2 3" key="1">
    <citation type="submission" date="2015-03" db="EMBL/GenBank/DDBJ databases">
        <title>Genome assembly of Sandaracinus amylolyticus DSM 53668.</title>
        <authorList>
            <person name="Sharma G."/>
            <person name="Subramanian S."/>
        </authorList>
    </citation>
    <scope>NUCLEOTIDE SEQUENCE [LARGE SCALE GENOMIC DNA]</scope>
    <source>
        <strain evidence="2 3">DSM 53668</strain>
    </source>
</reference>
<dbReference type="OrthoDB" id="9781927at2"/>
<keyword evidence="1" id="KW-0472">Membrane</keyword>
<dbReference type="AlphaFoldDB" id="A0A0F6YI17"/>
<dbReference type="STRING" id="927083.DB32_002834"/>
<proteinExistence type="predicted"/>
<feature type="transmembrane region" description="Helical" evidence="1">
    <location>
        <begin position="193"/>
        <end position="213"/>
    </location>
</feature>
<dbReference type="KEGG" id="samy:DB32_002834"/>
<dbReference type="RefSeq" id="WP_053232932.1">
    <property type="nucleotide sequence ID" value="NZ_CP011125.1"/>
</dbReference>
<dbReference type="PANTHER" id="PTHR40031:SF1">
    <property type="entry name" value="MEMBRANE-BOUND METAL-DEPENDENT HYDROLASE"/>
    <property type="match status" value="1"/>
</dbReference>
<feature type="transmembrane region" description="Helical" evidence="1">
    <location>
        <begin position="171"/>
        <end position="187"/>
    </location>
</feature>
<evidence type="ECO:0000313" key="3">
    <source>
        <dbReference type="Proteomes" id="UP000034883"/>
    </source>
</evidence>
<keyword evidence="1" id="KW-1133">Transmembrane helix</keyword>
<accession>A0A0F6YI17</accession>
<feature type="transmembrane region" description="Helical" evidence="1">
    <location>
        <begin position="73"/>
        <end position="92"/>
    </location>
</feature>
<dbReference type="PANTHER" id="PTHR40031">
    <property type="entry name" value="HYPOTHETICAL MEMBRANE SPANNING PROTEIN"/>
    <property type="match status" value="1"/>
</dbReference>
<dbReference type="GO" id="GO:0016787">
    <property type="term" value="F:hydrolase activity"/>
    <property type="evidence" value="ECO:0007669"/>
    <property type="project" value="UniProtKB-KW"/>
</dbReference>
<feature type="transmembrane region" description="Helical" evidence="1">
    <location>
        <begin position="104"/>
        <end position="121"/>
    </location>
</feature>
<sequence>MDNLTHSLAGIVCAELVVQARRARGDEVDSRWSRAAWLVSAGAHNAPDVDFAYSWITEGRLGYLLHHRGHTHTLALAPLMALLPLVLAWIWARRAKLAWSRADHAWLIVLALVGAVGHLWLDFSNNYGVHPFWPIENRWIAADSIFIVEPLFFAATIPMAMLATRSRTGRIAWGVVLAITLALPWAAASYVAWPFALGTTIVGALVLAATARVDARWRPIVALSASFGVLVTFAVSGARGEAQLRAVLAREAPREEIVDVARMPMPTAPPCWEAVVTSIDRASERYAIHVMRVSAWPELVPVSTCLRMPRLETTAPLVRAPRELDRAVHLESTLTAELDALRAIAARCDGAAFLRFARVPFVVDTDAAIVLGDARYDRERGESFAEMEIPRVPPSASECPRFVPPWTPWRASDLLE</sequence>
<organism evidence="2 3">
    <name type="scientific">Sandaracinus amylolyticus</name>
    <dbReference type="NCBI Taxonomy" id="927083"/>
    <lineage>
        <taxon>Bacteria</taxon>
        <taxon>Pseudomonadati</taxon>
        <taxon>Myxococcota</taxon>
        <taxon>Polyangia</taxon>
        <taxon>Polyangiales</taxon>
        <taxon>Sandaracinaceae</taxon>
        <taxon>Sandaracinus</taxon>
    </lineage>
</organism>
<keyword evidence="3" id="KW-1185">Reference proteome</keyword>
<keyword evidence="2" id="KW-0378">Hydrolase</keyword>
<dbReference type="EMBL" id="CP011125">
    <property type="protein sequence ID" value="AKF05685.1"/>
    <property type="molecule type" value="Genomic_DNA"/>
</dbReference>
<keyword evidence="1" id="KW-0812">Transmembrane</keyword>
<name>A0A0F6YI17_9BACT</name>
<protein>
    <submittedName>
        <fullName evidence="2">Membrane-bound metal-dependent hydrolase</fullName>
    </submittedName>
</protein>
<dbReference type="InterPro" id="IPR053170">
    <property type="entry name" value="Transcription_regulator"/>
</dbReference>
<feature type="transmembrane region" description="Helical" evidence="1">
    <location>
        <begin position="141"/>
        <end position="164"/>
    </location>
</feature>